<proteinExistence type="predicted"/>
<keyword evidence="4" id="KW-1185">Reference proteome</keyword>
<dbReference type="EMBL" id="KZ613951">
    <property type="protein sequence ID" value="PMD36160.1"/>
    <property type="molecule type" value="Genomic_DNA"/>
</dbReference>
<evidence type="ECO:0000256" key="1">
    <source>
        <dbReference type="SAM" id="MobiDB-lite"/>
    </source>
</evidence>
<dbReference type="Proteomes" id="UP000235786">
    <property type="component" value="Unassembled WGS sequence"/>
</dbReference>
<gene>
    <name evidence="3" type="ORF">L207DRAFT_637317</name>
</gene>
<organism evidence="3 4">
    <name type="scientific">Hyaloscypha variabilis (strain UAMH 11265 / GT02V1 / F)</name>
    <name type="common">Meliniomyces variabilis</name>
    <dbReference type="NCBI Taxonomy" id="1149755"/>
    <lineage>
        <taxon>Eukaryota</taxon>
        <taxon>Fungi</taxon>
        <taxon>Dikarya</taxon>
        <taxon>Ascomycota</taxon>
        <taxon>Pezizomycotina</taxon>
        <taxon>Leotiomycetes</taxon>
        <taxon>Helotiales</taxon>
        <taxon>Hyaloscyphaceae</taxon>
        <taxon>Hyaloscypha</taxon>
        <taxon>Hyaloscypha variabilis</taxon>
    </lineage>
</organism>
<evidence type="ECO:0000313" key="3">
    <source>
        <dbReference type="EMBL" id="PMD36160.1"/>
    </source>
</evidence>
<dbReference type="AlphaFoldDB" id="A0A2J6RCC0"/>
<evidence type="ECO:0000313" key="4">
    <source>
        <dbReference type="Proteomes" id="UP000235786"/>
    </source>
</evidence>
<feature type="compositionally biased region" description="Polar residues" evidence="1">
    <location>
        <begin position="559"/>
        <end position="573"/>
    </location>
</feature>
<accession>A0A2J6RCC0</accession>
<feature type="transmembrane region" description="Helical" evidence="2">
    <location>
        <begin position="524"/>
        <end position="545"/>
    </location>
</feature>
<feature type="transmembrane region" description="Helical" evidence="2">
    <location>
        <begin position="278"/>
        <end position="297"/>
    </location>
</feature>
<keyword evidence="2" id="KW-0812">Transmembrane</keyword>
<feature type="compositionally biased region" description="Polar residues" evidence="1">
    <location>
        <begin position="108"/>
        <end position="129"/>
    </location>
</feature>
<feature type="region of interest" description="Disordered" evidence="1">
    <location>
        <begin position="106"/>
        <end position="129"/>
    </location>
</feature>
<feature type="transmembrane region" description="Helical" evidence="2">
    <location>
        <begin position="226"/>
        <end position="244"/>
    </location>
</feature>
<feature type="transmembrane region" description="Helical" evidence="2">
    <location>
        <begin position="468"/>
        <end position="487"/>
    </location>
</feature>
<reference evidence="3 4" key="1">
    <citation type="submission" date="2016-04" db="EMBL/GenBank/DDBJ databases">
        <title>A degradative enzymes factory behind the ericoid mycorrhizal symbiosis.</title>
        <authorList>
            <consortium name="DOE Joint Genome Institute"/>
            <person name="Martino E."/>
            <person name="Morin E."/>
            <person name="Grelet G."/>
            <person name="Kuo A."/>
            <person name="Kohler A."/>
            <person name="Daghino S."/>
            <person name="Barry K."/>
            <person name="Choi C."/>
            <person name="Cichocki N."/>
            <person name="Clum A."/>
            <person name="Copeland A."/>
            <person name="Hainaut M."/>
            <person name="Haridas S."/>
            <person name="Labutti K."/>
            <person name="Lindquist E."/>
            <person name="Lipzen A."/>
            <person name="Khouja H.-R."/>
            <person name="Murat C."/>
            <person name="Ohm R."/>
            <person name="Olson A."/>
            <person name="Spatafora J."/>
            <person name="Veneault-Fourrey C."/>
            <person name="Henrissat B."/>
            <person name="Grigoriev I."/>
            <person name="Martin F."/>
            <person name="Perotto S."/>
        </authorList>
    </citation>
    <scope>NUCLEOTIDE SEQUENCE [LARGE SCALE GENOMIC DNA]</scope>
    <source>
        <strain evidence="3 4">F</strain>
    </source>
</reference>
<dbReference type="InterPro" id="IPR053018">
    <property type="entry name" value="Elsinochrome_Biosynth-Asso"/>
</dbReference>
<feature type="region of interest" description="Disordered" evidence="1">
    <location>
        <begin position="553"/>
        <end position="573"/>
    </location>
</feature>
<dbReference type="PANTHER" id="PTHR37577">
    <property type="entry name" value="INTEGRAL MEMBRANE PROTEIN"/>
    <property type="match status" value="1"/>
</dbReference>
<keyword evidence="2" id="KW-0472">Membrane</keyword>
<keyword evidence="2" id="KW-1133">Transmembrane helix</keyword>
<dbReference type="PANTHER" id="PTHR37577:SF1">
    <property type="entry name" value="INTEGRAL MEMBRANE PROTEIN"/>
    <property type="match status" value="1"/>
</dbReference>
<dbReference type="OrthoDB" id="5427664at2759"/>
<protein>
    <submittedName>
        <fullName evidence="3">Uncharacterized protein</fullName>
    </submittedName>
</protein>
<name>A0A2J6RCC0_HYAVF</name>
<feature type="transmembrane region" description="Helical" evidence="2">
    <location>
        <begin position="49"/>
        <end position="73"/>
    </location>
</feature>
<sequence length="573" mass="64898">MLNYTEISVFCGYHISVNPVVPSQNLSYPFDCNCNATIVADPDIAGPGVITAFLFTAWLTFCVAAILGYYRLLKDIQKFKDRKKEKEPQSGTGQTQPNVDEVTEFRTMHSSQPAPLHQLQTADQPQTQNNRLQGVRYTTPDHGEPENEKSKVPRLKSAATEFLEPLCDLQLATGTAIVIAGLAQGRNLNFYHEQIISSYWNLTLNSFWAAQISNEKYDGINDLPSFVRTSAIWCSLILAIFFQSRQILHDYARHGYWNPVDGNRCFLLNHDKSGERQSWLWIVGLSIYALVLSMRLLRHVCTWIRLPVQHERKDSETNSTAEAEEAVDGGGKTALWIIGCLIRVSGCLVHVVSRFIHVLAGLHRILRKEAPAVNPHPPAEANCPSMQTQNKTNRTDILAFDFIHGKFSEFKRCLQEHGGCWLWLDWMLTWGHRIFSFEALDEWLVAENRRDRKHHGPWRRKCNSTIQWILRIFIFALTNFLAVWSFGSGSFGVETLAILGYLAWNTLDVIDAKVSNRHLVQNELAWGFGQVLPLILLGTFLFRALDVYQDGKGRKEGSSTKQQGNLPPSAGTV</sequence>
<evidence type="ECO:0000256" key="2">
    <source>
        <dbReference type="SAM" id="Phobius"/>
    </source>
</evidence>